<feature type="compositionally biased region" description="Low complexity" evidence="1">
    <location>
        <begin position="413"/>
        <end position="425"/>
    </location>
</feature>
<proteinExistence type="predicted"/>
<feature type="compositionally biased region" description="Acidic residues" evidence="1">
    <location>
        <begin position="110"/>
        <end position="131"/>
    </location>
</feature>
<gene>
    <name evidence="3" type="ORF">DDE83_002323</name>
</gene>
<dbReference type="Pfam" id="PF01661">
    <property type="entry name" value="Macro"/>
    <property type="match status" value="2"/>
</dbReference>
<sequence>MSSLRLATASNVRAFQNLITVLGASTRKGTNTIDDEALEDEFGRFRVWAGNLGALQKGHSSLDYRLRDAPVSNNNVLKLLDELAHNVNEAYAVLSGARLPYEEQVTTNPAEEDDNDDGFFSEEEEDEDSDCDEPRSELKVRFEEIIDIIDNLYKLSVRIRTPGIRSRSLRASSYIQKDPETGVEIFGVYAAQDLKHVQELLSHLRQSYAGDGQEEQDFLTTRLSASITLRRRHFKYWKRHRDKLSAPTASEEIQDPGVIAALKEPNAALIDAAELPPTTPGITALRATPSQKTGRTLLSGTEVTQHHQSLDDIVDTKSVTSYAVTVKDVHGKGVDLPPPPKAAAGDKDFECPYCWITCYSVVAENGRSMKRAIGKSGGALSTQLQFTTLSLAWKLIFDKNISTASRREDDSDGASSVASRGSSDSELLDSSPTNATNGRDGEENGDYTTSQPAHPELIRMVDPGRGVLSAESLQQLPDDSQNRLNMIQDQIKDVSSSHEEDFTQTSEKQTTLGVDQIPTLRSLYRSRRLLQRDQSYAPNHLYNQLVSFCHYDLTRLKVDAIVNNAPFDLKISPAPGTLHHAVMKAGGPKLVKEAKSGSELITGQVRITKGHDIPSSWILHAVGPTYIGSKGVSQFDALGECYRNALNKARSSNIRTIAFPCLGSGGAGFSPRAASRVALQEVRDYLDAHPEYRFERIVFCVKSAADEKAYTDYFPVFFPPTHGDLDAAKASNWSINRAALAAQILEIWVQVQKTTAELSNEFGAILPKLETNHLRLLRGIDSALASLRRHLLGPTKIERSLGDLSLLCSVLQMFCSSLTDMNARAKDFTRTKKNLQKIWEDENDRMHEEHGADLGQFLEYCWIFANSLDDVLTRARDEWDLTPAVRQTLENYGVKEKGQDAGGIRDHLDEEMYVWRSPPTSSNGKDLIKLQEITSVANLYQLGELEFKPTMAQPSIAFNQTVCLVRNDITKLDIDVIVNSTDPHFLGMGTLDRTIFKKGGPELRDEVKRFGECQAGEVKTTPGYLLPAKHILHAVPPGFLGKDTKNTLRKIYRGILHNATFLGAKSVAIPSIGTGSLNFPRRDSASLAMEEVKRFLESREQVGLEKIVFVVISSNDEFIYRSLLPVYFPPTQEKDSTQSGGHHVKTPEALLPHSLPNTDKSLPIPRDNTLGNVLSNEHPAVMTAKVFVSNISPPSSSWTPQFFADDPTEPFPSRFWTPISQNHCIIHIIGSSVNIYEASERDDGFFLPDSKPIASFELVPTSTAQLDTNPSAATLMHVRRASSLEEERATVSFFCDESLDSKALFNALGRAVKRTRRQSQAREQALPKGAPTNPETSTEGAGDTTSSAEDSAIISAESKLRVEGTQDSLSAQVLGYLTNDFNSRPGSYIGQNISDIASALGSDPATILPALQQLAAQKKVHSTIDKDTWVVSDPSRETTVKPSLYQQLHHETLLTARILAYMAHEDRTPEERKGQTVGELAEALHDTSAGVNRAIMTLVSQHQIDSSNDPEKWTLTLLGEQAGHAINAEKKKNTKELDPSAEVVVPEMQPGNTLADDVLSTLRKWPEGRHEPDELDSELRAEKPARGETEPEAAAASHGESWRHGKGEKGRKQARSNRALAEYVEDDELEYYERNPEWSGV</sequence>
<evidence type="ECO:0000256" key="1">
    <source>
        <dbReference type="SAM" id="MobiDB-lite"/>
    </source>
</evidence>
<comment type="caution">
    <text evidence="3">The sequence shown here is derived from an EMBL/GenBank/DDBJ whole genome shotgun (WGS) entry which is preliminary data.</text>
</comment>
<feature type="region of interest" description="Disordered" evidence="1">
    <location>
        <begin position="1315"/>
        <end position="1351"/>
    </location>
</feature>
<feature type="compositionally biased region" description="Basic and acidic residues" evidence="1">
    <location>
        <begin position="1631"/>
        <end position="1641"/>
    </location>
</feature>
<feature type="compositionally biased region" description="Basic and acidic residues" evidence="1">
    <location>
        <begin position="1600"/>
        <end position="1611"/>
    </location>
</feature>
<feature type="region of interest" description="Disordered" evidence="1">
    <location>
        <begin position="1566"/>
        <end position="1641"/>
    </location>
</feature>
<reference evidence="4" key="1">
    <citation type="submission" date="2018-05" db="EMBL/GenBank/DDBJ databases">
        <title>Draft genome sequence of Stemphylium lycopersici strain CIDEFI 213.</title>
        <authorList>
            <person name="Medina R."/>
            <person name="Franco M.E.E."/>
            <person name="Lucentini C.G."/>
            <person name="Saparrat M.C.N."/>
            <person name="Balatti P.A."/>
        </authorList>
    </citation>
    <scope>NUCLEOTIDE SEQUENCE [LARGE SCALE GENOMIC DNA]</scope>
    <source>
        <strain evidence="4">CIDEFI 213</strain>
    </source>
</reference>
<feature type="domain" description="Macro" evidence="2">
    <location>
        <begin position="949"/>
        <end position="1128"/>
    </location>
</feature>
<protein>
    <submittedName>
        <fullName evidence="3">MACRO domain containing protein 1</fullName>
    </submittedName>
</protein>
<dbReference type="SMART" id="SM00506">
    <property type="entry name" value="A1pp"/>
    <property type="match status" value="2"/>
</dbReference>
<dbReference type="InterPro" id="IPR043472">
    <property type="entry name" value="Macro_dom-like"/>
</dbReference>
<keyword evidence="4" id="KW-1185">Reference proteome</keyword>
<accession>A0A364NB17</accession>
<feature type="region of interest" description="Disordered" evidence="1">
    <location>
        <begin position="105"/>
        <end position="135"/>
    </location>
</feature>
<feature type="compositionally biased region" description="Polar residues" evidence="1">
    <location>
        <begin position="1333"/>
        <end position="1345"/>
    </location>
</feature>
<name>A0A364NB17_STELY</name>
<evidence type="ECO:0000259" key="2">
    <source>
        <dbReference type="PROSITE" id="PS51154"/>
    </source>
</evidence>
<feature type="compositionally biased region" description="Basic and acidic residues" evidence="1">
    <location>
        <begin position="1566"/>
        <end position="1589"/>
    </location>
</feature>
<feature type="compositionally biased region" description="Polar residues" evidence="1">
    <location>
        <begin position="428"/>
        <end position="437"/>
    </location>
</feature>
<dbReference type="PANTHER" id="PTHR11106">
    <property type="entry name" value="GANGLIOSIDE INDUCED DIFFERENTIATION ASSOCIATED PROTEIN 2-RELATED"/>
    <property type="match status" value="1"/>
</dbReference>
<dbReference type="InterPro" id="IPR002589">
    <property type="entry name" value="Macro_dom"/>
</dbReference>
<organism evidence="3 4">
    <name type="scientific">Stemphylium lycopersici</name>
    <name type="common">Tomato gray leaf spot disease fungus</name>
    <name type="synonym">Thyrospora lycopersici</name>
    <dbReference type="NCBI Taxonomy" id="183478"/>
    <lineage>
        <taxon>Eukaryota</taxon>
        <taxon>Fungi</taxon>
        <taxon>Dikarya</taxon>
        <taxon>Ascomycota</taxon>
        <taxon>Pezizomycotina</taxon>
        <taxon>Dothideomycetes</taxon>
        <taxon>Pleosporomycetidae</taxon>
        <taxon>Pleosporales</taxon>
        <taxon>Pleosporineae</taxon>
        <taxon>Pleosporaceae</taxon>
        <taxon>Stemphylium</taxon>
    </lineage>
</organism>
<dbReference type="PANTHER" id="PTHR11106:SF27">
    <property type="entry name" value="MACRO DOMAIN-CONTAINING PROTEIN"/>
    <property type="match status" value="1"/>
</dbReference>
<dbReference type="STRING" id="183478.A0A364NB17"/>
<evidence type="ECO:0000313" key="4">
    <source>
        <dbReference type="Proteomes" id="UP000249619"/>
    </source>
</evidence>
<feature type="domain" description="Macro" evidence="2">
    <location>
        <begin position="533"/>
        <end position="718"/>
    </location>
</feature>
<evidence type="ECO:0000313" key="3">
    <source>
        <dbReference type="EMBL" id="RAR14373.1"/>
    </source>
</evidence>
<dbReference type="SUPFAM" id="SSF52949">
    <property type="entry name" value="Macro domain-like"/>
    <property type="match status" value="2"/>
</dbReference>
<feature type="region of interest" description="Disordered" evidence="1">
    <location>
        <begin position="1132"/>
        <end position="1158"/>
    </location>
</feature>
<dbReference type="Gene3D" id="3.40.220.10">
    <property type="entry name" value="Leucine Aminopeptidase, subunit E, domain 1"/>
    <property type="match status" value="2"/>
</dbReference>
<dbReference type="Proteomes" id="UP000249619">
    <property type="component" value="Unassembled WGS sequence"/>
</dbReference>
<feature type="region of interest" description="Disordered" evidence="1">
    <location>
        <begin position="405"/>
        <end position="455"/>
    </location>
</feature>
<dbReference type="EMBL" id="QGDH01000023">
    <property type="protein sequence ID" value="RAR14373.1"/>
    <property type="molecule type" value="Genomic_DNA"/>
</dbReference>
<dbReference type="PROSITE" id="PS51154">
    <property type="entry name" value="MACRO"/>
    <property type="match status" value="2"/>
</dbReference>